<gene>
    <name evidence="1" type="ORF">g.106472</name>
</gene>
<evidence type="ECO:0000313" key="1">
    <source>
        <dbReference type="EMBL" id="MBY71294.1"/>
    </source>
</evidence>
<reference evidence="1" key="1">
    <citation type="submission" date="2018-04" db="EMBL/GenBank/DDBJ databases">
        <title>Transcriptome assembly of Sipha flava.</title>
        <authorList>
            <person name="Scully E.D."/>
            <person name="Geib S.M."/>
            <person name="Palmer N.A."/>
            <person name="Koch K."/>
            <person name="Bradshaw J."/>
            <person name="Heng-Moss T."/>
            <person name="Sarath G."/>
        </authorList>
    </citation>
    <scope>NUCLEOTIDE SEQUENCE</scope>
</reference>
<protein>
    <submittedName>
        <fullName evidence="1">Uncharacterized protein</fullName>
    </submittedName>
</protein>
<accession>A0A2S2Q0V4</accession>
<proteinExistence type="predicted"/>
<name>A0A2S2Q0V4_9HEMI</name>
<sequence>MSSKYRIVVRKGNVIICQIIWDCQNATEFFYFIGTTVYSSMPVNICFEHDCSIYVNVETVGSQVFTSTLAFFFVVHEKISILEFAVRWTRVLTINDAIRR</sequence>
<dbReference type="AlphaFoldDB" id="A0A2S2Q0V4"/>
<organism evidence="1">
    <name type="scientific">Sipha flava</name>
    <name type="common">yellow sugarcane aphid</name>
    <dbReference type="NCBI Taxonomy" id="143950"/>
    <lineage>
        <taxon>Eukaryota</taxon>
        <taxon>Metazoa</taxon>
        <taxon>Ecdysozoa</taxon>
        <taxon>Arthropoda</taxon>
        <taxon>Hexapoda</taxon>
        <taxon>Insecta</taxon>
        <taxon>Pterygota</taxon>
        <taxon>Neoptera</taxon>
        <taxon>Paraneoptera</taxon>
        <taxon>Hemiptera</taxon>
        <taxon>Sternorrhyncha</taxon>
        <taxon>Aphidomorpha</taxon>
        <taxon>Aphidoidea</taxon>
        <taxon>Aphididae</taxon>
        <taxon>Sipha</taxon>
    </lineage>
</organism>
<dbReference type="EMBL" id="GGMS01002091">
    <property type="protein sequence ID" value="MBY71294.1"/>
    <property type="molecule type" value="Transcribed_RNA"/>
</dbReference>